<gene>
    <name evidence="1" type="ORF">JOC54_004076</name>
</gene>
<organism evidence="1 2">
    <name type="scientific">Shouchella xiaoxiensis</name>
    <dbReference type="NCBI Taxonomy" id="766895"/>
    <lineage>
        <taxon>Bacteria</taxon>
        <taxon>Bacillati</taxon>
        <taxon>Bacillota</taxon>
        <taxon>Bacilli</taxon>
        <taxon>Bacillales</taxon>
        <taxon>Bacillaceae</taxon>
        <taxon>Shouchella</taxon>
    </lineage>
</organism>
<evidence type="ECO:0000313" key="2">
    <source>
        <dbReference type="Proteomes" id="UP001179280"/>
    </source>
</evidence>
<proteinExistence type="predicted"/>
<dbReference type="RefSeq" id="WP_204468589.1">
    <property type="nucleotide sequence ID" value="NZ_JAFBCV010000017.1"/>
</dbReference>
<accession>A0ABS2SZ24</accession>
<dbReference type="Proteomes" id="UP001179280">
    <property type="component" value="Unassembled WGS sequence"/>
</dbReference>
<comment type="caution">
    <text evidence="1">The sequence shown here is derived from an EMBL/GenBank/DDBJ whole genome shotgun (WGS) entry which is preliminary data.</text>
</comment>
<dbReference type="SUPFAM" id="SSF89360">
    <property type="entry name" value="HesB-like domain"/>
    <property type="match status" value="1"/>
</dbReference>
<protein>
    <submittedName>
        <fullName evidence="1">Fe-S cluster assembly iron-binding protein IscA</fullName>
    </submittedName>
</protein>
<reference evidence="1" key="1">
    <citation type="submission" date="2021-01" db="EMBL/GenBank/DDBJ databases">
        <title>Genomic Encyclopedia of Type Strains, Phase IV (KMG-IV): sequencing the most valuable type-strain genomes for metagenomic binning, comparative biology and taxonomic classification.</title>
        <authorList>
            <person name="Goeker M."/>
        </authorList>
    </citation>
    <scope>NUCLEOTIDE SEQUENCE</scope>
    <source>
        <strain evidence="1">DSM 21943</strain>
    </source>
</reference>
<dbReference type="EMBL" id="JAFBCV010000017">
    <property type="protein sequence ID" value="MBM7840783.1"/>
    <property type="molecule type" value="Genomic_DNA"/>
</dbReference>
<evidence type="ECO:0000313" key="1">
    <source>
        <dbReference type="EMBL" id="MBM7840783.1"/>
    </source>
</evidence>
<dbReference type="InterPro" id="IPR035903">
    <property type="entry name" value="HesB-like_dom_sf"/>
</dbReference>
<name>A0ABS2SZ24_9BACI</name>
<keyword evidence="2" id="KW-1185">Reference proteome</keyword>
<sequence>MKVEVTDAAVAYLLERDHALIRIGARDTFECSTMVEYFVQEGEQLDGDESVTVGELTVFYDKKAVEEIGEQVKLDYVESQGLKILAPQGTLAYAQKVRPKSWDPHHLTK</sequence>